<dbReference type="Pfam" id="PF25213">
    <property type="entry name" value="HVO_A0261_N"/>
    <property type="match status" value="1"/>
</dbReference>
<evidence type="ECO:0000259" key="2">
    <source>
        <dbReference type="Pfam" id="PF25213"/>
    </source>
</evidence>
<dbReference type="RefSeq" id="WP_162411694.1">
    <property type="nucleotide sequence ID" value="NZ_JAHQXE010000001.1"/>
</dbReference>
<gene>
    <name evidence="3" type="ORF">KTS37_04475</name>
</gene>
<evidence type="ECO:0000259" key="1">
    <source>
        <dbReference type="Pfam" id="PF08350"/>
    </source>
</evidence>
<evidence type="ECO:0000313" key="4">
    <source>
        <dbReference type="Proteomes" id="UP001166304"/>
    </source>
</evidence>
<dbReference type="EMBL" id="JAHQXE010000001">
    <property type="protein sequence ID" value="MBV0901039.1"/>
    <property type="molecule type" value="Genomic_DNA"/>
</dbReference>
<sequence length="263" mass="29027">MESALAEMEFLALSANRVDVLRLLSESAHTRGKLAAETGASQATLGRIIEDFEDRSWIRREGGAYVATATGRIVAEGVTDLLDILDTERDLRGIVRYLPSDAMDFDLRHLADATITTPSQTRPNAPLQRLLDLLRDAEDVRTFSHAFNDQTLEIVRERVSAGEQTFRGVFSPHAIEALAADDQLSGRLRRLLGEPDAAVRVRPAGVPLAVMVADDVVHLLLRDEDGVLRAALETTNPEVRAWAERSFERYWADADPVSDALSL</sequence>
<comment type="caution">
    <text evidence="3">The sequence shown here is derived from an EMBL/GenBank/DDBJ whole genome shotgun (WGS) entry which is preliminary data.</text>
</comment>
<dbReference type="InterPro" id="IPR057527">
    <property type="entry name" value="HVO_A0261-like_N"/>
</dbReference>
<protein>
    <submittedName>
        <fullName evidence="3">ArsR family transcriptional regulator</fullName>
    </submittedName>
</protein>
<dbReference type="AlphaFoldDB" id="A0AA41FZW6"/>
<dbReference type="InterPro" id="IPR036388">
    <property type="entry name" value="WH-like_DNA-bd_sf"/>
</dbReference>
<feature type="domain" description="Methanogenesis regulatory protein FilR1 middle" evidence="1">
    <location>
        <begin position="123"/>
        <end position="253"/>
    </location>
</feature>
<name>A0AA41FZW6_9EURY</name>
<dbReference type="Proteomes" id="UP001166304">
    <property type="component" value="Unassembled WGS sequence"/>
</dbReference>
<dbReference type="InterPro" id="IPR013561">
    <property type="entry name" value="FilR1_middle_dom"/>
</dbReference>
<dbReference type="Gene3D" id="1.10.10.10">
    <property type="entry name" value="Winged helix-like DNA-binding domain superfamily/Winged helix DNA-binding domain"/>
    <property type="match status" value="1"/>
</dbReference>
<evidence type="ECO:0000313" key="3">
    <source>
        <dbReference type="EMBL" id="MBV0901039.1"/>
    </source>
</evidence>
<accession>A0AA41FZW6</accession>
<organism evidence="3 4">
    <name type="scientific">Haloarcula salina</name>
    <dbReference type="NCBI Taxonomy" id="1429914"/>
    <lineage>
        <taxon>Archaea</taxon>
        <taxon>Methanobacteriati</taxon>
        <taxon>Methanobacteriota</taxon>
        <taxon>Stenosarchaea group</taxon>
        <taxon>Halobacteria</taxon>
        <taxon>Halobacteriales</taxon>
        <taxon>Haloarculaceae</taxon>
        <taxon>Haloarcula</taxon>
    </lineage>
</organism>
<proteinExistence type="predicted"/>
<reference evidence="3" key="1">
    <citation type="submission" date="2021-06" db="EMBL/GenBank/DDBJ databases">
        <title>New haloarchaea isolates fom saline soil.</title>
        <authorList>
            <person name="Duran-Viseras A."/>
            <person name="Sanchez-Porro C.S."/>
            <person name="Ventosa A."/>
        </authorList>
    </citation>
    <scope>NUCLEOTIDE SEQUENCE</scope>
    <source>
        <strain evidence="3">JCM 18369</strain>
    </source>
</reference>
<dbReference type="InterPro" id="IPR036390">
    <property type="entry name" value="WH_DNA-bd_sf"/>
</dbReference>
<keyword evidence="4" id="KW-1185">Reference proteome</keyword>
<dbReference type="Pfam" id="PF08350">
    <property type="entry name" value="FilR1_middle"/>
    <property type="match status" value="1"/>
</dbReference>
<feature type="domain" description="HVO-A0261-like N-terminal" evidence="2">
    <location>
        <begin position="7"/>
        <end position="89"/>
    </location>
</feature>
<dbReference type="SUPFAM" id="SSF46785">
    <property type="entry name" value="Winged helix' DNA-binding domain"/>
    <property type="match status" value="1"/>
</dbReference>